<evidence type="ECO:0000256" key="2">
    <source>
        <dbReference type="ARBA" id="ARBA00022448"/>
    </source>
</evidence>
<dbReference type="InterPro" id="IPR008969">
    <property type="entry name" value="CarboxyPept-like_regulatory"/>
</dbReference>
<proteinExistence type="inferred from homology"/>
<evidence type="ECO:0000313" key="9">
    <source>
        <dbReference type="EMBL" id="PWJ34984.1"/>
    </source>
</evidence>
<comment type="similarity">
    <text evidence="7">Belongs to the TonB-dependent receptor family.</text>
</comment>
<sequence length="1039" mass="114650">MMHFFKHHLLHCKSFWGTILLVFLTIQLQAQNYFISGTVVDEIGQPLPGVNVILLGTSKGTSSDFNGKFTLSVPDKNAKLEFSSVGHKKQIISLDGRTKLNIQMEVDLKTLEEIVVIGYGEIKKKELTGSVGRVDSETLIQTPTADLGTALQGQIAGVNVQASSGDPGAPANIQIRGLSSVTGANAPLFVVDGIPYDGNPRVSPNEIESIDVLKDAASASVYGTRGAGGVILITTKSGKAGQMKVALDSYYGFQKITSDLPLMGIEDYLYSFFLSKSHLNGTPIDDSWTQLENNRYDFTNNTNLEGVLQNDYAPVQNHSLSVSGGKDDLTYSIVGTYFQQEGTLINSSYDRMNVRANATFKKKKWTINTGLGFRIEERQYAPYQLLLEAFKYKPFQREIDPSQSTIEDAGSAGSTEAVNLGNMMYKLKQTDFKDGNHLNYNLRAQYRIAKGFNFVSRVGGGFTDNTRVRINPLFRAYDFEGELVQMQNRSGVYNESETRSNWAWENSFNYQKKFNGHQIKTLALFSLEEYVFTSFFGRKYDLISNDLPVLNAATLDPDAGSRTGWNQDKSNSLVGMLGRLQYDYKGRYLLSVSARRDGSSRFSEDARWGIFPSISGGWNISEESFFKGLSDVWNVFKIRASHGTTGNQNFLDYSNAATITLTKDYVYGGLGNESLALGATQTKFANPNVQWETTIQSNLGIDLAFFNNKLTFTADIYDTNKEDMLFPVLLAPSTGAGSNSTVVLNVGNMNNRGLELSTNYRHIGENGFNWSIGATYAKNQNTVTKMSGSNKMAFLDGSTVADGVPNEDKVSVLREGYEAGAFFLIETDGVISDEEELQAYQEAMPGFASTAKVGDLKYVDQDGDGEITIEDRVYKGSGMPDFEVGLNLSAGYKGFDISMQWYGAIGGEVLNGSKAYSYKYGTHQDLVYQWSSANTASNIPAYRGRDHENYRGYTDYWLEDGSFARLRNLSIGYTLPNNASKALGLSKFKVYLAGQNLITITNYSGFDPEVGNDGLNTRGIDKGNYPISASYRAGIQLEF</sequence>
<feature type="domain" description="TonB-dependent receptor plug" evidence="8">
    <location>
        <begin position="124"/>
        <end position="230"/>
    </location>
</feature>
<gene>
    <name evidence="9" type="ORF">BC781_11025</name>
</gene>
<dbReference type="InterPro" id="IPR023997">
    <property type="entry name" value="TonB-dep_OMP_SusC/RagA_CS"/>
</dbReference>
<organism evidence="9 10">
    <name type="scientific">Sediminitomix flava</name>
    <dbReference type="NCBI Taxonomy" id="379075"/>
    <lineage>
        <taxon>Bacteria</taxon>
        <taxon>Pseudomonadati</taxon>
        <taxon>Bacteroidota</taxon>
        <taxon>Cytophagia</taxon>
        <taxon>Cytophagales</taxon>
        <taxon>Flammeovirgaceae</taxon>
        <taxon>Sediminitomix</taxon>
    </lineage>
</organism>
<dbReference type="NCBIfam" id="TIGR04057">
    <property type="entry name" value="SusC_RagA_signa"/>
    <property type="match status" value="1"/>
</dbReference>
<evidence type="ECO:0000256" key="3">
    <source>
        <dbReference type="ARBA" id="ARBA00022452"/>
    </source>
</evidence>
<keyword evidence="2 7" id="KW-0813">Transport</keyword>
<dbReference type="AlphaFoldDB" id="A0A315ZLD3"/>
<dbReference type="EMBL" id="QGDO01000010">
    <property type="protein sequence ID" value="PWJ34984.1"/>
    <property type="molecule type" value="Genomic_DNA"/>
</dbReference>
<dbReference type="NCBIfam" id="TIGR04056">
    <property type="entry name" value="OMP_RagA_SusC"/>
    <property type="match status" value="1"/>
</dbReference>
<dbReference type="Gene3D" id="2.170.130.10">
    <property type="entry name" value="TonB-dependent receptor, plug domain"/>
    <property type="match status" value="1"/>
</dbReference>
<dbReference type="InterPro" id="IPR039426">
    <property type="entry name" value="TonB-dep_rcpt-like"/>
</dbReference>
<dbReference type="Pfam" id="PF13715">
    <property type="entry name" value="CarbopepD_reg_2"/>
    <property type="match status" value="1"/>
</dbReference>
<dbReference type="Gene3D" id="2.60.40.1120">
    <property type="entry name" value="Carboxypeptidase-like, regulatory domain"/>
    <property type="match status" value="1"/>
</dbReference>
<dbReference type="RefSeq" id="WP_245935656.1">
    <property type="nucleotide sequence ID" value="NZ_QGDO01000010.1"/>
</dbReference>
<dbReference type="PROSITE" id="PS52016">
    <property type="entry name" value="TONB_DEPENDENT_REC_3"/>
    <property type="match status" value="1"/>
</dbReference>
<evidence type="ECO:0000259" key="8">
    <source>
        <dbReference type="Pfam" id="PF07715"/>
    </source>
</evidence>
<accession>A0A315ZLD3</accession>
<dbReference type="FunFam" id="2.170.130.10:FF:000008">
    <property type="entry name" value="SusC/RagA family TonB-linked outer membrane protein"/>
    <property type="match status" value="1"/>
</dbReference>
<dbReference type="InterPro" id="IPR036942">
    <property type="entry name" value="Beta-barrel_TonB_sf"/>
</dbReference>
<keyword evidence="4 7" id="KW-0812">Transmembrane</keyword>
<dbReference type="Proteomes" id="UP000245535">
    <property type="component" value="Unassembled WGS sequence"/>
</dbReference>
<evidence type="ECO:0000256" key="1">
    <source>
        <dbReference type="ARBA" id="ARBA00004571"/>
    </source>
</evidence>
<dbReference type="InterPro" id="IPR023996">
    <property type="entry name" value="TonB-dep_OMP_SusC/RagA"/>
</dbReference>
<evidence type="ECO:0000313" key="10">
    <source>
        <dbReference type="Proteomes" id="UP000245535"/>
    </source>
</evidence>
<dbReference type="Gene3D" id="2.40.170.20">
    <property type="entry name" value="TonB-dependent receptor, beta-barrel domain"/>
    <property type="match status" value="1"/>
</dbReference>
<keyword evidence="3 7" id="KW-1134">Transmembrane beta strand</keyword>
<dbReference type="GO" id="GO:0009279">
    <property type="term" value="C:cell outer membrane"/>
    <property type="evidence" value="ECO:0007669"/>
    <property type="project" value="UniProtKB-SubCell"/>
</dbReference>
<evidence type="ECO:0000256" key="7">
    <source>
        <dbReference type="PROSITE-ProRule" id="PRU01360"/>
    </source>
</evidence>
<dbReference type="InterPro" id="IPR012910">
    <property type="entry name" value="Plug_dom"/>
</dbReference>
<keyword evidence="5 7" id="KW-0472">Membrane</keyword>
<name>A0A315ZLD3_SEDFL</name>
<protein>
    <submittedName>
        <fullName evidence="9">TonB-linked SusC/RagA family outer membrane protein</fullName>
    </submittedName>
</protein>
<dbReference type="InterPro" id="IPR037066">
    <property type="entry name" value="Plug_dom_sf"/>
</dbReference>
<dbReference type="SUPFAM" id="SSF56935">
    <property type="entry name" value="Porins"/>
    <property type="match status" value="1"/>
</dbReference>
<comment type="caution">
    <text evidence="9">The sequence shown here is derived from an EMBL/GenBank/DDBJ whole genome shotgun (WGS) entry which is preliminary data.</text>
</comment>
<evidence type="ECO:0000256" key="4">
    <source>
        <dbReference type="ARBA" id="ARBA00022692"/>
    </source>
</evidence>
<evidence type="ECO:0000256" key="6">
    <source>
        <dbReference type="ARBA" id="ARBA00023237"/>
    </source>
</evidence>
<reference evidence="9 10" key="1">
    <citation type="submission" date="2018-03" db="EMBL/GenBank/DDBJ databases">
        <title>Genomic Encyclopedia of Archaeal and Bacterial Type Strains, Phase II (KMG-II): from individual species to whole genera.</title>
        <authorList>
            <person name="Goeker M."/>
        </authorList>
    </citation>
    <scope>NUCLEOTIDE SEQUENCE [LARGE SCALE GENOMIC DNA]</scope>
    <source>
        <strain evidence="9 10">DSM 28229</strain>
    </source>
</reference>
<keyword evidence="6 7" id="KW-0998">Cell outer membrane</keyword>
<keyword evidence="10" id="KW-1185">Reference proteome</keyword>
<comment type="subcellular location">
    <subcellularLocation>
        <location evidence="1 7">Cell outer membrane</location>
        <topology evidence="1 7">Multi-pass membrane protein</topology>
    </subcellularLocation>
</comment>
<dbReference type="SUPFAM" id="SSF49464">
    <property type="entry name" value="Carboxypeptidase regulatory domain-like"/>
    <property type="match status" value="1"/>
</dbReference>
<evidence type="ECO:0000256" key="5">
    <source>
        <dbReference type="ARBA" id="ARBA00023136"/>
    </source>
</evidence>
<dbReference type="Pfam" id="PF07715">
    <property type="entry name" value="Plug"/>
    <property type="match status" value="1"/>
</dbReference>